<dbReference type="Gene3D" id="3.40.50.1820">
    <property type="entry name" value="alpha/beta hydrolase"/>
    <property type="match status" value="1"/>
</dbReference>
<dbReference type="GO" id="GO:0016787">
    <property type="term" value="F:hydrolase activity"/>
    <property type="evidence" value="ECO:0007669"/>
    <property type="project" value="InterPro"/>
</dbReference>
<dbReference type="EMBL" id="SZOH01003869">
    <property type="protein sequence ID" value="TKI88877.1"/>
    <property type="molecule type" value="Genomic_DNA"/>
</dbReference>
<evidence type="ECO:0000259" key="1">
    <source>
        <dbReference type="Pfam" id="PF02129"/>
    </source>
</evidence>
<feature type="non-terminal residue" evidence="2">
    <location>
        <position position="115"/>
    </location>
</feature>
<reference evidence="2 3" key="1">
    <citation type="journal article" date="2019" name="Environ. Microbiol.">
        <title>An active ?-lactamase is a part of an orchestrated cell wall stress resistance network of Bacillus subtilis and related rhizosphere species.</title>
        <authorList>
            <person name="Bucher T."/>
            <person name="Keren-Paz A."/>
            <person name="Hausser J."/>
            <person name="Olender T."/>
            <person name="Cytryn E."/>
            <person name="Kolodkin-Gal I."/>
        </authorList>
    </citation>
    <scope>NUCLEOTIDE SEQUENCE [LARGE SCALE GENOMIC DNA]</scope>
    <source>
        <strain evidence="2 3">I32</strain>
    </source>
</reference>
<sequence>NDFWDKRNYVKDAKNVKASVFVVHGLNDWNVKTKQFAQWWEALGENNVPRKMWLHQGGHGGTSSNSWQQTQNKWLDYWLYGIENGIMDEPMVDVQRENKTWQKIKNWPDTAAVPS</sequence>
<name>A0A9X9A0Y0_BACCE</name>
<protein>
    <submittedName>
        <fullName evidence="2">Xaa-Pro dipeptidyl-peptidase</fullName>
    </submittedName>
</protein>
<accession>A0A9X9A0Y0</accession>
<feature type="domain" description="Xaa-Pro dipeptidyl-peptidase-like" evidence="1">
    <location>
        <begin position="1"/>
        <end position="60"/>
    </location>
</feature>
<gene>
    <name evidence="2" type="ORF">FC695_36885</name>
</gene>
<proteinExistence type="predicted"/>
<dbReference type="Pfam" id="PF02129">
    <property type="entry name" value="Peptidase_S15"/>
    <property type="match status" value="1"/>
</dbReference>
<evidence type="ECO:0000313" key="2">
    <source>
        <dbReference type="EMBL" id="TKI88877.1"/>
    </source>
</evidence>
<comment type="caution">
    <text evidence="2">The sequence shown here is derived from an EMBL/GenBank/DDBJ whole genome shotgun (WGS) entry which is preliminary data.</text>
</comment>
<feature type="non-terminal residue" evidence="2">
    <location>
        <position position="1"/>
    </location>
</feature>
<evidence type="ECO:0000313" key="3">
    <source>
        <dbReference type="Proteomes" id="UP000308444"/>
    </source>
</evidence>
<dbReference type="SUPFAM" id="SSF53474">
    <property type="entry name" value="alpha/beta-Hydrolases"/>
    <property type="match status" value="1"/>
</dbReference>
<dbReference type="AlphaFoldDB" id="A0A9X9A0Y0"/>
<dbReference type="Proteomes" id="UP000308444">
    <property type="component" value="Unassembled WGS sequence"/>
</dbReference>
<organism evidence="2 3">
    <name type="scientific">Bacillus cereus</name>
    <dbReference type="NCBI Taxonomy" id="1396"/>
    <lineage>
        <taxon>Bacteria</taxon>
        <taxon>Bacillati</taxon>
        <taxon>Bacillota</taxon>
        <taxon>Bacilli</taxon>
        <taxon>Bacillales</taxon>
        <taxon>Bacillaceae</taxon>
        <taxon>Bacillus</taxon>
        <taxon>Bacillus cereus group</taxon>
    </lineage>
</organism>
<dbReference type="InterPro" id="IPR029058">
    <property type="entry name" value="AB_hydrolase_fold"/>
</dbReference>
<dbReference type="InterPro" id="IPR000383">
    <property type="entry name" value="Xaa-Pro-like_dom"/>
</dbReference>